<evidence type="ECO:0000256" key="1">
    <source>
        <dbReference type="SAM" id="MobiDB-lite"/>
    </source>
</evidence>
<dbReference type="Proteomes" id="UP000030765">
    <property type="component" value="Unassembled WGS sequence"/>
</dbReference>
<feature type="compositionally biased region" description="Acidic residues" evidence="1">
    <location>
        <begin position="246"/>
        <end position="263"/>
    </location>
</feature>
<feature type="region of interest" description="Disordered" evidence="1">
    <location>
        <begin position="549"/>
        <end position="603"/>
    </location>
</feature>
<feature type="domain" description="Dipeptidylpeptidase IV N-terminal" evidence="3">
    <location>
        <begin position="349"/>
        <end position="806"/>
    </location>
</feature>
<feature type="compositionally biased region" description="Gly residues" evidence="1">
    <location>
        <begin position="159"/>
        <end position="174"/>
    </location>
</feature>
<dbReference type="Gene3D" id="2.140.10.30">
    <property type="entry name" value="Dipeptidylpeptidase IV, N-terminal domain"/>
    <property type="match status" value="3"/>
</dbReference>
<dbReference type="STRING" id="74873.A0A084WSZ4"/>
<evidence type="ECO:0000313" key="5">
    <source>
        <dbReference type="EnsemblMetazoa" id="ASIC021646-PA"/>
    </source>
</evidence>
<dbReference type="Pfam" id="PF00930">
    <property type="entry name" value="DPPIV_N"/>
    <property type="match status" value="1"/>
</dbReference>
<dbReference type="VEuPathDB" id="VectorBase:ASIC021646"/>
<sequence>MYIALRCRIAPYGAFRVALRKDNHGGKNGNECKQVLPECPRVRVEKLGELYLGHLVGILLALFTNLEEASRLWSKIRKKMDGSSGGGGSGGGGGGGGANSAVNSSIACPMATDADMLLDFHTGYPEYSFRYDGSNGATSSTATGGCSGGVLNGLSTGSRGRGTGMGEGSSGSGSGTPRKKSWSELKSIVSESRRQMATTMAASFPMSVNFRTLSDGRTRVYFLSPPPANGWDTILFYADVPPLEADNLDGGDDDDTVDDEEDQPQPNRHLEWHQLLESVLGHLSTSNSREVQLLLERKRLSIWGITSYELHKSSGKIVFPACNTLYQCLDTGYEENTLFPSELRIFQRAAAIDPQICPQNSDLVAFVCNGDIWVVHTHSGHSERLTYAHDGRRSFAEDPLTAGVPSYVMQEEFSRYQGFWWQPESDDEIYRIVYEEVDESDVSLYTFPSSQSSNRDFEEYRFPRAGTPNAKSKLKLVQFRLSENLRITDICIKELQCPLTFAFPWLEYIVRVGWTPDSKYVWAQLLDRPQQRLEVVLLPVDNFCEIYSSSPSSPNAQEGASGTQSPPGQHQQNSLQTHHHPHPQQQQHQHQQQQNSGWRSPLDKTTRPLQVIYSETSTSWVNVHDLLHFIELSEHEVTFLWASEETGYRHLYLVTSSLTPVGSSNSSNSSGTVSNSMRSHHQSTNSLQHNQHQQQEGNGTGHSATGSGSNQSLPTMACIGSTLTPRITSRVALTSGQWEVLGRNVWYDRTHRMVYFMGLRETPLEKHLYVVSLAKPNHLRLLTMPGYSFTVEFNDDCTVFLQTYCNIYTLPSWELVRIKHTTEAGSNRPAVDGLKLISVGYLAEGGASENTQYNPSIHSPRISTGDVLYAMVFKPHNFTLGVKYPTKSYCFLLQGMRQLRMHMLASQGYCVVCVDSRGSRHRGVEFESYIRCRMGTVELSDQVEVLRILAEQLGYIDMDRVAIHGWSYGGYLSLMGLVQYPEIFKVAIAGAPVTSWEYYDTGYTERYMDLPDNNRSGYAAGSVLSYIQKFPDEDNRLLIIHGLIDENVHFYHTSQLVNRLVRANKPYQLQVYPNERHSLRNLEASKHYETKLLSFLQNHL</sequence>
<dbReference type="InterPro" id="IPR050278">
    <property type="entry name" value="Serine_Prot_S9B/DPPIV"/>
</dbReference>
<dbReference type="OMA" id="VTHMTPQ"/>
<dbReference type="GO" id="GO:0008239">
    <property type="term" value="F:dipeptidyl-peptidase activity"/>
    <property type="evidence" value="ECO:0007669"/>
    <property type="project" value="TreeGrafter"/>
</dbReference>
<dbReference type="VEuPathDB" id="VectorBase:ASIS021528"/>
<feature type="region of interest" description="Disordered" evidence="1">
    <location>
        <begin position="659"/>
        <end position="711"/>
    </location>
</feature>
<protein>
    <submittedName>
        <fullName evidence="4">AGAP003138-PA-like protein</fullName>
    </submittedName>
</protein>
<feature type="domain" description="Peptidase S9 prolyl oligopeptidase catalytic" evidence="2">
    <location>
        <begin position="899"/>
        <end position="1100"/>
    </location>
</feature>
<dbReference type="Pfam" id="PF00326">
    <property type="entry name" value="Peptidase_S9"/>
    <property type="match status" value="1"/>
</dbReference>
<evidence type="ECO:0000259" key="3">
    <source>
        <dbReference type="Pfam" id="PF00930"/>
    </source>
</evidence>
<dbReference type="EMBL" id="KE525419">
    <property type="protein sequence ID" value="KFB53338.1"/>
    <property type="molecule type" value="Genomic_DNA"/>
</dbReference>
<reference evidence="4 6" key="1">
    <citation type="journal article" date="2014" name="BMC Genomics">
        <title>Genome sequence of Anopheles sinensis provides insight into genetics basis of mosquito competence for malaria parasites.</title>
        <authorList>
            <person name="Zhou D."/>
            <person name="Zhang D."/>
            <person name="Ding G."/>
            <person name="Shi L."/>
            <person name="Hou Q."/>
            <person name="Ye Y."/>
            <person name="Xu Y."/>
            <person name="Zhou H."/>
            <person name="Xiong C."/>
            <person name="Li S."/>
            <person name="Yu J."/>
            <person name="Hong S."/>
            <person name="Yu X."/>
            <person name="Zou P."/>
            <person name="Chen C."/>
            <person name="Chang X."/>
            <person name="Wang W."/>
            <person name="Lv Y."/>
            <person name="Sun Y."/>
            <person name="Ma L."/>
            <person name="Shen B."/>
            <person name="Zhu C."/>
        </authorList>
    </citation>
    <scope>NUCLEOTIDE SEQUENCE [LARGE SCALE GENOMIC DNA]</scope>
</reference>
<feature type="region of interest" description="Disordered" evidence="1">
    <location>
        <begin position="148"/>
        <end position="185"/>
    </location>
</feature>
<keyword evidence="6" id="KW-1185">Reference proteome</keyword>
<gene>
    <name evidence="4" type="ORF">ZHAS_00021646</name>
</gene>
<dbReference type="InterPro" id="IPR002469">
    <property type="entry name" value="Peptidase_S9B_N"/>
</dbReference>
<dbReference type="VEuPathDB" id="VectorBase:ASIS005869"/>
<feature type="compositionally biased region" description="Low complexity" evidence="1">
    <location>
        <begin position="583"/>
        <end position="594"/>
    </location>
</feature>
<dbReference type="InterPro" id="IPR029058">
    <property type="entry name" value="AB_hydrolase_fold"/>
</dbReference>
<reference evidence="5" key="2">
    <citation type="submission" date="2020-05" db="UniProtKB">
        <authorList>
            <consortium name="EnsemblMetazoa"/>
        </authorList>
    </citation>
    <scope>IDENTIFICATION</scope>
</reference>
<evidence type="ECO:0000259" key="2">
    <source>
        <dbReference type="Pfam" id="PF00326"/>
    </source>
</evidence>
<dbReference type="EMBL" id="ATLV01026776">
    <property type="status" value="NOT_ANNOTATED_CDS"/>
    <property type="molecule type" value="Genomic_DNA"/>
</dbReference>
<dbReference type="SUPFAM" id="SSF82171">
    <property type="entry name" value="DPP6 N-terminal domain-like"/>
    <property type="match status" value="1"/>
</dbReference>
<dbReference type="EMBL" id="ATLV01026775">
    <property type="status" value="NOT_ANNOTATED_CDS"/>
    <property type="molecule type" value="Genomic_DNA"/>
</dbReference>
<dbReference type="OrthoDB" id="16520at2759"/>
<dbReference type="EnsemblMetazoa" id="ASIC021646-RA">
    <property type="protein sequence ID" value="ASIC021646-PA"/>
    <property type="gene ID" value="ASIC021646"/>
</dbReference>
<dbReference type="SUPFAM" id="SSF53474">
    <property type="entry name" value="alpha/beta-Hydrolases"/>
    <property type="match status" value="1"/>
</dbReference>
<feature type="compositionally biased region" description="Polar residues" evidence="1">
    <location>
        <begin position="549"/>
        <end position="576"/>
    </location>
</feature>
<dbReference type="GO" id="GO:0006508">
    <property type="term" value="P:proteolysis"/>
    <property type="evidence" value="ECO:0007669"/>
    <property type="project" value="InterPro"/>
</dbReference>
<dbReference type="Gene3D" id="3.40.50.1820">
    <property type="entry name" value="alpha/beta hydrolase"/>
    <property type="match status" value="1"/>
</dbReference>
<evidence type="ECO:0000313" key="6">
    <source>
        <dbReference type="Proteomes" id="UP000030765"/>
    </source>
</evidence>
<dbReference type="EMBL" id="ATLV01026773">
    <property type="status" value="NOT_ANNOTATED_CDS"/>
    <property type="molecule type" value="Genomic_DNA"/>
</dbReference>
<organism evidence="4">
    <name type="scientific">Anopheles sinensis</name>
    <name type="common">Mosquito</name>
    <dbReference type="NCBI Taxonomy" id="74873"/>
    <lineage>
        <taxon>Eukaryota</taxon>
        <taxon>Metazoa</taxon>
        <taxon>Ecdysozoa</taxon>
        <taxon>Arthropoda</taxon>
        <taxon>Hexapoda</taxon>
        <taxon>Insecta</taxon>
        <taxon>Pterygota</taxon>
        <taxon>Neoptera</taxon>
        <taxon>Endopterygota</taxon>
        <taxon>Diptera</taxon>
        <taxon>Nematocera</taxon>
        <taxon>Culicoidea</taxon>
        <taxon>Culicidae</taxon>
        <taxon>Anophelinae</taxon>
        <taxon>Anopheles</taxon>
    </lineage>
</organism>
<evidence type="ECO:0000313" key="4">
    <source>
        <dbReference type="EMBL" id="KFB53338.1"/>
    </source>
</evidence>
<dbReference type="GO" id="GO:0008236">
    <property type="term" value="F:serine-type peptidase activity"/>
    <property type="evidence" value="ECO:0007669"/>
    <property type="project" value="InterPro"/>
</dbReference>
<dbReference type="MEROPS" id="S09.016"/>
<feature type="compositionally biased region" description="Low complexity" evidence="1">
    <location>
        <begin position="659"/>
        <end position="697"/>
    </location>
</feature>
<dbReference type="InterPro" id="IPR001375">
    <property type="entry name" value="Peptidase_S9_cat"/>
</dbReference>
<dbReference type="PANTHER" id="PTHR11731:SF193">
    <property type="entry name" value="DIPEPTIDYL PEPTIDASE 9"/>
    <property type="match status" value="1"/>
</dbReference>
<name>A0A084WSZ4_ANOSI</name>
<dbReference type="PANTHER" id="PTHR11731">
    <property type="entry name" value="PROTEASE FAMILY S9B,C DIPEPTIDYL-PEPTIDASE IV-RELATED"/>
    <property type="match status" value="1"/>
</dbReference>
<dbReference type="AlphaFoldDB" id="A0A084WSZ4"/>
<accession>A0A084WSZ4</accession>
<feature type="region of interest" description="Disordered" evidence="1">
    <location>
        <begin position="245"/>
        <end position="265"/>
    </location>
</feature>
<proteinExistence type="predicted"/>
<dbReference type="EMBL" id="ATLV01026774">
    <property type="status" value="NOT_ANNOTATED_CDS"/>
    <property type="molecule type" value="Genomic_DNA"/>
</dbReference>